<dbReference type="STRING" id="1048205.AB852_00680"/>
<gene>
    <name evidence="1" type="ORF">AB852_00680</name>
</gene>
<proteinExistence type="predicted"/>
<accession>A0A1Q4VFK4</accession>
<evidence type="ECO:0000313" key="1">
    <source>
        <dbReference type="EMBL" id="OKH96597.1"/>
    </source>
</evidence>
<protein>
    <recommendedName>
        <fullName evidence="3">Phage tail protein</fullName>
    </recommendedName>
</protein>
<name>A0A1Q4VFK4_9ACTN</name>
<dbReference type="Proteomes" id="UP000186455">
    <property type="component" value="Unassembled WGS sequence"/>
</dbReference>
<evidence type="ECO:0008006" key="3">
    <source>
        <dbReference type="Google" id="ProtNLM"/>
    </source>
</evidence>
<organism evidence="1 2">
    <name type="scientific">Streptomyces uncialis</name>
    <dbReference type="NCBI Taxonomy" id="1048205"/>
    <lineage>
        <taxon>Bacteria</taxon>
        <taxon>Bacillati</taxon>
        <taxon>Actinomycetota</taxon>
        <taxon>Actinomycetes</taxon>
        <taxon>Kitasatosporales</taxon>
        <taxon>Streptomycetaceae</taxon>
        <taxon>Streptomyces</taxon>
    </lineage>
</organism>
<keyword evidence="2" id="KW-1185">Reference proteome</keyword>
<comment type="caution">
    <text evidence="1">The sequence shown here is derived from an EMBL/GenBank/DDBJ whole genome shotgun (WGS) entry which is preliminary data.</text>
</comment>
<dbReference type="EMBL" id="LFBV01000001">
    <property type="protein sequence ID" value="OKH96597.1"/>
    <property type="molecule type" value="Genomic_DNA"/>
</dbReference>
<dbReference type="InterPro" id="IPR058154">
    <property type="entry name" value="Bxb1_TTP-like"/>
</dbReference>
<evidence type="ECO:0000313" key="2">
    <source>
        <dbReference type="Proteomes" id="UP000186455"/>
    </source>
</evidence>
<dbReference type="AlphaFoldDB" id="A0A1Q4VFK4"/>
<dbReference type="Pfam" id="PF25681">
    <property type="entry name" value="Phage_TTP_17"/>
    <property type="match status" value="1"/>
</dbReference>
<reference evidence="1 2" key="1">
    <citation type="submission" date="2015-06" db="EMBL/GenBank/DDBJ databases">
        <title>Cloning and characterization of the uncialamcin biosynthetic gene cluster.</title>
        <authorList>
            <person name="Yan X."/>
            <person name="Huang T."/>
            <person name="Ge H."/>
            <person name="Shen B."/>
        </authorList>
    </citation>
    <scope>NUCLEOTIDE SEQUENCE [LARGE SCALE GENOMIC DNA]</scope>
    <source>
        <strain evidence="1 2">DCA2648</strain>
    </source>
</reference>
<sequence>MTITPSIETQPVNVWQSAVPVLYNVQSAAFQIKATLMEFNQLTTELFFGAKWVPVKDAEGADTGTYRLDLSSTPELSEISMVVDWSQKDMHYRCVIPRAMVSERGAIQLSRTEAGKFELTVDALDSNGGLGYVLTDDDVLDASSPNVTPPPPTTP</sequence>